<dbReference type="InterPro" id="IPR037396">
    <property type="entry name" value="FMN_HAD"/>
</dbReference>
<evidence type="ECO:0000256" key="2">
    <source>
        <dbReference type="ARBA" id="ARBA00022630"/>
    </source>
</evidence>
<feature type="binding site" evidence="7">
    <location>
        <begin position="323"/>
        <end position="324"/>
    </location>
    <ligand>
        <name>FMN</name>
        <dbReference type="ChEBI" id="CHEBI:58210"/>
    </ligand>
</feature>
<accession>A0A8H9IMP3</accession>
<protein>
    <submittedName>
        <fullName evidence="9">Alpha-hydroxy-acid oxidizing enzyme</fullName>
    </submittedName>
</protein>
<keyword evidence="2 7" id="KW-0285">Flavoprotein</keyword>
<feature type="binding site" evidence="7">
    <location>
        <position position="121"/>
    </location>
    <ligand>
        <name>FMN</name>
        <dbReference type="ChEBI" id="CHEBI:58210"/>
    </ligand>
</feature>
<dbReference type="SUPFAM" id="SSF51395">
    <property type="entry name" value="FMN-linked oxidoreductases"/>
    <property type="match status" value="1"/>
</dbReference>
<dbReference type="CDD" id="cd02809">
    <property type="entry name" value="alpha_hydroxyacid_oxid_FMN"/>
    <property type="match status" value="1"/>
</dbReference>
<keyword evidence="4" id="KW-0560">Oxidoreductase</keyword>
<feature type="binding site" evidence="7">
    <location>
        <begin position="300"/>
        <end position="304"/>
    </location>
    <ligand>
        <name>FMN</name>
        <dbReference type="ChEBI" id="CHEBI:58210"/>
    </ligand>
</feature>
<name>A0A8H9IMP3_9BURK</name>
<keyword evidence="10" id="KW-1185">Reference proteome</keyword>
<dbReference type="PANTHER" id="PTHR10578:SF107">
    <property type="entry name" value="2-HYDROXYACID OXIDASE 1"/>
    <property type="match status" value="1"/>
</dbReference>
<evidence type="ECO:0000259" key="8">
    <source>
        <dbReference type="PROSITE" id="PS51349"/>
    </source>
</evidence>
<dbReference type="EMBL" id="BMZN01000002">
    <property type="protein sequence ID" value="GHC42963.1"/>
    <property type="molecule type" value="Genomic_DNA"/>
</dbReference>
<dbReference type="Pfam" id="PF01070">
    <property type="entry name" value="FMN_dh"/>
    <property type="match status" value="1"/>
</dbReference>
<dbReference type="InterPro" id="IPR000262">
    <property type="entry name" value="FMN-dep_DH"/>
</dbReference>
<evidence type="ECO:0000256" key="4">
    <source>
        <dbReference type="ARBA" id="ARBA00023002"/>
    </source>
</evidence>
<comment type="cofactor">
    <cofactor evidence="1">
        <name>FMN</name>
        <dbReference type="ChEBI" id="CHEBI:58210"/>
    </cofactor>
</comment>
<feature type="binding site" evidence="7">
    <location>
        <position position="245"/>
    </location>
    <ligand>
        <name>FMN</name>
        <dbReference type="ChEBI" id="CHEBI:58210"/>
    </ligand>
</feature>
<feature type="binding site" evidence="7">
    <location>
        <position position="142"/>
    </location>
    <ligand>
        <name>FMN</name>
        <dbReference type="ChEBI" id="CHEBI:58210"/>
    </ligand>
</feature>
<feature type="binding site" evidence="7">
    <location>
        <position position="39"/>
    </location>
    <ligand>
        <name>glyoxylate</name>
        <dbReference type="ChEBI" id="CHEBI:36655"/>
    </ligand>
</feature>
<dbReference type="AlphaFoldDB" id="A0A8H9IMP3"/>
<feature type="binding site" evidence="7">
    <location>
        <position position="269"/>
    </location>
    <ligand>
        <name>glyoxylate</name>
        <dbReference type="ChEBI" id="CHEBI:36655"/>
    </ligand>
</feature>
<dbReference type="PANTHER" id="PTHR10578">
    <property type="entry name" value="S -2-HYDROXY-ACID OXIDASE-RELATED"/>
    <property type="match status" value="1"/>
</dbReference>
<keyword evidence="3 7" id="KW-0288">FMN</keyword>
<feature type="binding site" evidence="7">
    <location>
        <position position="267"/>
    </location>
    <ligand>
        <name>FMN</name>
        <dbReference type="ChEBI" id="CHEBI:58210"/>
    </ligand>
</feature>
<evidence type="ECO:0000256" key="1">
    <source>
        <dbReference type="ARBA" id="ARBA00001917"/>
    </source>
</evidence>
<evidence type="ECO:0000256" key="6">
    <source>
        <dbReference type="PIRSR" id="PIRSR000138-1"/>
    </source>
</evidence>
<proteinExistence type="inferred from homology"/>
<dbReference type="PROSITE" id="PS51349">
    <property type="entry name" value="FMN_HYDROXY_ACID_DH_2"/>
    <property type="match status" value="1"/>
</dbReference>
<evidence type="ECO:0000256" key="7">
    <source>
        <dbReference type="PIRSR" id="PIRSR000138-2"/>
    </source>
</evidence>
<evidence type="ECO:0000256" key="3">
    <source>
        <dbReference type="ARBA" id="ARBA00022643"/>
    </source>
</evidence>
<feature type="active site" description="Proton acceptor" evidence="6">
    <location>
        <position position="269"/>
    </location>
</feature>
<evidence type="ECO:0000256" key="5">
    <source>
        <dbReference type="ARBA" id="ARBA00024042"/>
    </source>
</evidence>
<feature type="binding site" evidence="7">
    <location>
        <begin position="92"/>
        <end position="94"/>
    </location>
    <ligand>
        <name>FMN</name>
        <dbReference type="ChEBI" id="CHEBI:58210"/>
    </ligand>
</feature>
<gene>
    <name evidence="9" type="ORF">GCM10010096_12410</name>
</gene>
<feature type="binding site" evidence="7">
    <location>
        <position position="144"/>
    </location>
    <ligand>
        <name>glyoxylate</name>
        <dbReference type="ChEBI" id="CHEBI:36655"/>
    </ligand>
</feature>
<dbReference type="GO" id="GO:0010181">
    <property type="term" value="F:FMN binding"/>
    <property type="evidence" value="ECO:0007669"/>
    <property type="project" value="InterPro"/>
</dbReference>
<feature type="binding site" evidence="7">
    <location>
        <position position="179"/>
    </location>
    <ligand>
        <name>glyoxylate</name>
        <dbReference type="ChEBI" id="CHEBI:36655"/>
    </ligand>
</feature>
<dbReference type="InterPro" id="IPR013785">
    <property type="entry name" value="Aldolase_TIM"/>
</dbReference>
<sequence length="372" mass="39362">MTMSQERLPPLSSIPAEIACLTDYEPYARQRMRAQDWAYFSAGAADELTLRDNLASFGRLGLWPAALGRFDQPSTRLSLLGQAMEYPILLAPIAYQRLAHPQGELASVLGAGAMGATSVISMQASHFFEDIAAQAHAPLWAQWYWQTDRAFTLDLLGRLKTAGYAALMLTVDAAVNGVRNQEQRAGFTLPAEVDAVNLRGVSAPQGVLGAAGTSPLFGSGLLNSAPTWDDLAWLVQNSPVPVWVKGIMRPIDAQRALDVGVAGIVVSNHGGRTLDGAPASVDVLAQVCQVVQGRVPVLMDGGIRRGTDVLKALALGATAVMIGRPYIYGLAAAGAAGVAHVLHILRAELEVAMALTGCNTLADIGPELLYQS</sequence>
<comment type="similarity">
    <text evidence="5">Belongs to the FMN-dependent alpha-hydroxy acid dehydrogenase family.</text>
</comment>
<dbReference type="FunFam" id="3.20.20.70:FF:000029">
    <property type="entry name" value="L-lactate dehydrogenase"/>
    <property type="match status" value="1"/>
</dbReference>
<reference evidence="10" key="1">
    <citation type="journal article" date="2019" name="Int. J. Syst. Evol. Microbiol.">
        <title>The Global Catalogue of Microorganisms (GCM) 10K type strain sequencing project: providing services to taxonomists for standard genome sequencing and annotation.</title>
        <authorList>
            <consortium name="The Broad Institute Genomics Platform"/>
            <consortium name="The Broad Institute Genome Sequencing Center for Infectious Disease"/>
            <person name="Wu L."/>
            <person name="Ma J."/>
        </authorList>
    </citation>
    <scope>NUCLEOTIDE SEQUENCE [LARGE SCALE GENOMIC DNA]</scope>
    <source>
        <strain evidence="10">KCTC 42083</strain>
    </source>
</reference>
<dbReference type="InterPro" id="IPR012133">
    <property type="entry name" value="Alpha-hydoxy_acid_DH_FMN"/>
</dbReference>
<dbReference type="Gene3D" id="3.20.20.70">
    <property type="entry name" value="Aldolase class I"/>
    <property type="match status" value="1"/>
</dbReference>
<dbReference type="Proteomes" id="UP000608923">
    <property type="component" value="Unassembled WGS sequence"/>
</dbReference>
<comment type="caution">
    <text evidence="9">The sequence shown here is derived from an EMBL/GenBank/DDBJ whole genome shotgun (WGS) entry which is preliminary data.</text>
</comment>
<dbReference type="GO" id="GO:0016614">
    <property type="term" value="F:oxidoreductase activity, acting on CH-OH group of donors"/>
    <property type="evidence" value="ECO:0007669"/>
    <property type="project" value="UniProtKB-ARBA"/>
</dbReference>
<feature type="binding site" evidence="7">
    <location>
        <position position="272"/>
    </location>
    <ligand>
        <name>glyoxylate</name>
        <dbReference type="ChEBI" id="CHEBI:36655"/>
    </ligand>
</feature>
<evidence type="ECO:0000313" key="9">
    <source>
        <dbReference type="EMBL" id="GHC42963.1"/>
    </source>
</evidence>
<evidence type="ECO:0000313" key="10">
    <source>
        <dbReference type="Proteomes" id="UP000608923"/>
    </source>
</evidence>
<dbReference type="PIRSF" id="PIRSF000138">
    <property type="entry name" value="Al-hdrx_acd_dh"/>
    <property type="match status" value="1"/>
</dbReference>
<organism evidence="9 10">
    <name type="scientific">Alcaligenes pakistanensis</name>
    <dbReference type="NCBI Taxonomy" id="1482717"/>
    <lineage>
        <taxon>Bacteria</taxon>
        <taxon>Pseudomonadati</taxon>
        <taxon>Pseudomonadota</taxon>
        <taxon>Betaproteobacteria</taxon>
        <taxon>Burkholderiales</taxon>
        <taxon>Alcaligenaceae</taxon>
        <taxon>Alcaligenes</taxon>
    </lineage>
</organism>
<feature type="binding site" evidence="7">
    <location>
        <position position="170"/>
    </location>
    <ligand>
        <name>FMN</name>
        <dbReference type="ChEBI" id="CHEBI:58210"/>
    </ligand>
</feature>
<feature type="domain" description="FMN hydroxy acid dehydrogenase" evidence="8">
    <location>
        <begin position="13"/>
        <end position="372"/>
    </location>
</feature>